<name>A0A0N0GL54_9NEIS</name>
<feature type="transmembrane region" description="Helical" evidence="11">
    <location>
        <begin position="328"/>
        <end position="351"/>
    </location>
</feature>
<accession>A0A0N0GL54</accession>
<dbReference type="Pfam" id="PF07690">
    <property type="entry name" value="MFS_1"/>
    <property type="match status" value="1"/>
</dbReference>
<keyword evidence="10 11" id="KW-0472">Membrane</keyword>
<evidence type="ECO:0000256" key="5">
    <source>
        <dbReference type="ARBA" id="ARBA00022475"/>
    </source>
</evidence>
<feature type="transmembrane region" description="Helical" evidence="11">
    <location>
        <begin position="388"/>
        <end position="407"/>
    </location>
</feature>
<feature type="transmembrane region" description="Helical" evidence="11">
    <location>
        <begin position="188"/>
        <end position="209"/>
    </location>
</feature>
<evidence type="ECO:0000256" key="1">
    <source>
        <dbReference type="ARBA" id="ARBA00003321"/>
    </source>
</evidence>
<feature type="transmembrane region" description="Helical" evidence="11">
    <location>
        <begin position="104"/>
        <end position="129"/>
    </location>
</feature>
<dbReference type="Proteomes" id="UP000037939">
    <property type="component" value="Unassembled WGS sequence"/>
</dbReference>
<dbReference type="CDD" id="cd17394">
    <property type="entry name" value="MFS_FucP_like"/>
    <property type="match status" value="1"/>
</dbReference>
<dbReference type="PATRIC" id="fig|857265.3.peg.4041"/>
<dbReference type="PANTHER" id="PTHR43702:SF3">
    <property type="entry name" value="PROTEIN TSGA"/>
    <property type="match status" value="1"/>
</dbReference>
<dbReference type="InterPro" id="IPR005964">
    <property type="entry name" value="Glc/Gal_transptr_bac"/>
</dbReference>
<dbReference type="GO" id="GO:0005354">
    <property type="term" value="F:galactose transmembrane transporter activity"/>
    <property type="evidence" value="ECO:0007669"/>
    <property type="project" value="InterPro"/>
</dbReference>
<evidence type="ECO:0000256" key="7">
    <source>
        <dbReference type="ARBA" id="ARBA00022597"/>
    </source>
</evidence>
<feature type="transmembrane region" description="Helical" evidence="11">
    <location>
        <begin position="79"/>
        <end position="98"/>
    </location>
</feature>
<dbReference type="GO" id="GO:0005886">
    <property type="term" value="C:plasma membrane"/>
    <property type="evidence" value="ECO:0007669"/>
    <property type="project" value="UniProtKB-SubCell"/>
</dbReference>
<dbReference type="SUPFAM" id="SSF103473">
    <property type="entry name" value="MFS general substrate transporter"/>
    <property type="match status" value="1"/>
</dbReference>
<keyword evidence="14" id="KW-1185">Reference proteome</keyword>
<dbReference type="EMBL" id="LAQT01000036">
    <property type="protein sequence ID" value="KPC49587.1"/>
    <property type="molecule type" value="Genomic_DNA"/>
</dbReference>
<evidence type="ECO:0000256" key="3">
    <source>
        <dbReference type="ARBA" id="ARBA00009120"/>
    </source>
</evidence>
<dbReference type="OrthoDB" id="9795150at2"/>
<evidence type="ECO:0000256" key="6">
    <source>
        <dbReference type="ARBA" id="ARBA00022519"/>
    </source>
</evidence>
<dbReference type="PROSITE" id="PS50850">
    <property type="entry name" value="MFS"/>
    <property type="match status" value="1"/>
</dbReference>
<dbReference type="PANTHER" id="PTHR43702">
    <property type="entry name" value="L-FUCOSE-PROTON SYMPORTER"/>
    <property type="match status" value="1"/>
</dbReference>
<keyword evidence="9 11" id="KW-1133">Transmembrane helix</keyword>
<keyword evidence="4" id="KW-0813">Transport</keyword>
<dbReference type="Gene3D" id="1.20.1250.20">
    <property type="entry name" value="MFS general substrate transporter like domains"/>
    <property type="match status" value="2"/>
</dbReference>
<evidence type="ECO:0000313" key="14">
    <source>
        <dbReference type="Proteomes" id="UP000037939"/>
    </source>
</evidence>
<evidence type="ECO:0000256" key="2">
    <source>
        <dbReference type="ARBA" id="ARBA00004429"/>
    </source>
</evidence>
<comment type="similarity">
    <text evidence="3">Belongs to the major facilitator superfamily. FHS transporter (TC 2.A.1.7) family.</text>
</comment>
<dbReference type="GO" id="GO:1904659">
    <property type="term" value="P:D-glucose transmembrane transport"/>
    <property type="evidence" value="ECO:0007669"/>
    <property type="project" value="InterPro"/>
</dbReference>
<evidence type="ECO:0000256" key="4">
    <source>
        <dbReference type="ARBA" id="ARBA00022448"/>
    </source>
</evidence>
<evidence type="ECO:0000256" key="9">
    <source>
        <dbReference type="ARBA" id="ARBA00022989"/>
    </source>
</evidence>
<dbReference type="InterPro" id="IPR020846">
    <property type="entry name" value="MFS_dom"/>
</dbReference>
<feature type="transmembrane region" description="Helical" evidence="11">
    <location>
        <begin position="150"/>
        <end position="168"/>
    </location>
</feature>
<reference evidence="13 14" key="1">
    <citation type="submission" date="2015-07" db="EMBL/GenBank/DDBJ databases">
        <title>Draft genome sequence of the Amantichitinum ursilacus IGB-41, a new chitin-degrading bacterium.</title>
        <authorList>
            <person name="Kirstahler P."/>
            <person name="Guenther M."/>
            <person name="Grumaz C."/>
            <person name="Rupp S."/>
            <person name="Zibek S."/>
            <person name="Sohn K."/>
        </authorList>
    </citation>
    <scope>NUCLEOTIDE SEQUENCE [LARGE SCALE GENOMIC DNA]</scope>
    <source>
        <strain evidence="13 14">IGB-41</strain>
    </source>
</reference>
<sequence>MYPSATNPKFGKALAVLTSLFFMWGLITSLNDILIPHLKALFSLSYLQAALIQFCFFTAYFVVSFPAGALIRKIGYKRGIIVGLVTAGVGCALFYPAAGAQSYAFFLGALFILASGIAFLQVAANPYVLALGKPETASSRLNLTQAFNSLGATLGPLLGATVILGIAGSQANSASNAAAQASAVQTPYLVLTGILLALAAAIWLIRLPVIEEAVKPVSKAASKSSAKKGGVWAYRHLILGAIGIFAYVGAEVGIGSFLVSLMGQPQIAGLTPEAAGRYLSIYWGAAMVGRFIGSALMTKIKPARLLAFNALMNVVLIALAMACSGHIAMWALIAVGFFNSIMFPTIFSLALEGLGEHTSEGSGILSMAIVGGALVPVLQAFLADHMNILASFAIPLVCYLYIVHFGVRGHRVDADAAAAAAKAGSPVGAAAATR</sequence>
<comment type="subcellular location">
    <subcellularLocation>
        <location evidence="2">Cell inner membrane</location>
        <topology evidence="2">Multi-pass membrane protein</topology>
    </subcellularLocation>
</comment>
<keyword evidence="6" id="KW-0997">Cell inner membrane</keyword>
<dbReference type="InterPro" id="IPR011701">
    <property type="entry name" value="MFS"/>
</dbReference>
<comment type="function">
    <text evidence="1">Intake of glucose and galactose.</text>
</comment>
<feature type="transmembrane region" description="Helical" evidence="11">
    <location>
        <begin position="363"/>
        <end position="382"/>
    </location>
</feature>
<dbReference type="InterPro" id="IPR050375">
    <property type="entry name" value="MFS_TsgA-like"/>
</dbReference>
<feature type="domain" description="Major facilitator superfamily (MFS) profile" evidence="12">
    <location>
        <begin position="13"/>
        <end position="411"/>
    </location>
</feature>
<dbReference type="AlphaFoldDB" id="A0A0N0GL54"/>
<feature type="transmembrane region" description="Helical" evidence="11">
    <location>
        <begin position="237"/>
        <end position="259"/>
    </location>
</feature>
<comment type="caution">
    <text evidence="13">The sequence shown here is derived from an EMBL/GenBank/DDBJ whole genome shotgun (WGS) entry which is preliminary data.</text>
</comment>
<proteinExistence type="inferred from homology"/>
<gene>
    <name evidence="13" type="primary">fucP</name>
    <name evidence="13" type="ORF">WG78_19725</name>
</gene>
<evidence type="ECO:0000259" key="12">
    <source>
        <dbReference type="PROSITE" id="PS50850"/>
    </source>
</evidence>
<keyword evidence="5" id="KW-1003">Cell membrane</keyword>
<organism evidence="13 14">
    <name type="scientific">Amantichitinum ursilacus</name>
    <dbReference type="NCBI Taxonomy" id="857265"/>
    <lineage>
        <taxon>Bacteria</taxon>
        <taxon>Pseudomonadati</taxon>
        <taxon>Pseudomonadota</taxon>
        <taxon>Betaproteobacteria</taxon>
        <taxon>Neisseriales</taxon>
        <taxon>Chitinibacteraceae</taxon>
        <taxon>Amantichitinum</taxon>
    </lineage>
</organism>
<evidence type="ECO:0000256" key="11">
    <source>
        <dbReference type="SAM" id="Phobius"/>
    </source>
</evidence>
<dbReference type="GO" id="GO:0055056">
    <property type="term" value="F:D-glucose transmembrane transporter activity"/>
    <property type="evidence" value="ECO:0007669"/>
    <property type="project" value="InterPro"/>
</dbReference>
<dbReference type="InterPro" id="IPR036259">
    <property type="entry name" value="MFS_trans_sf"/>
</dbReference>
<dbReference type="NCBIfam" id="TIGR01272">
    <property type="entry name" value="gluP"/>
    <property type="match status" value="1"/>
</dbReference>
<evidence type="ECO:0000256" key="8">
    <source>
        <dbReference type="ARBA" id="ARBA00022692"/>
    </source>
</evidence>
<evidence type="ECO:0000313" key="13">
    <source>
        <dbReference type="EMBL" id="KPC49587.1"/>
    </source>
</evidence>
<feature type="transmembrane region" description="Helical" evidence="11">
    <location>
        <begin position="305"/>
        <end position="322"/>
    </location>
</feature>
<feature type="transmembrane region" description="Helical" evidence="11">
    <location>
        <begin position="45"/>
        <end position="67"/>
    </location>
</feature>
<dbReference type="STRING" id="857265.WG78_19725"/>
<dbReference type="RefSeq" id="WP_053939523.1">
    <property type="nucleotide sequence ID" value="NZ_LAQT01000036.1"/>
</dbReference>
<protein>
    <submittedName>
        <fullName evidence="13">L-fucose-proton symporter</fullName>
    </submittedName>
</protein>
<keyword evidence="8 11" id="KW-0812">Transmembrane</keyword>
<keyword evidence="7" id="KW-0762">Sugar transport</keyword>
<feature type="transmembrane region" description="Helical" evidence="11">
    <location>
        <begin position="279"/>
        <end position="298"/>
    </location>
</feature>
<evidence type="ECO:0000256" key="10">
    <source>
        <dbReference type="ARBA" id="ARBA00023136"/>
    </source>
</evidence>